<comment type="caution">
    <text evidence="2">The sequence shown here is derived from an EMBL/GenBank/DDBJ whole genome shotgun (WGS) entry which is preliminary data.</text>
</comment>
<accession>A0A834Y8K2</accession>
<evidence type="ECO:0000259" key="1">
    <source>
        <dbReference type="Pfam" id="PF13961"/>
    </source>
</evidence>
<protein>
    <recommendedName>
        <fullName evidence="1">DUF4219 domain-containing protein</fullName>
    </recommendedName>
</protein>
<proteinExistence type="predicted"/>
<dbReference type="InterPro" id="IPR025314">
    <property type="entry name" value="DUF4219"/>
</dbReference>
<name>A0A834Y8K2_TETSI</name>
<dbReference type="Pfam" id="PF13961">
    <property type="entry name" value="DUF4219"/>
    <property type="match status" value="1"/>
</dbReference>
<dbReference type="EMBL" id="JABCRI010000210">
    <property type="protein sequence ID" value="KAF8370253.1"/>
    <property type="molecule type" value="Genomic_DNA"/>
</dbReference>
<feature type="domain" description="DUF4219" evidence="1">
    <location>
        <begin position="29"/>
        <end position="53"/>
    </location>
</feature>
<sequence length="173" mass="20365">MIVYYIGICSRMVGETSEPKTIVDAVLKRKNYDTWKVQMERHLKERRLWDIVNGTADSTDETWSQKNEQALKAIKNSCGPQKLSSIKKETSAKKAWDDLASLSHQKDQQVYASDIAHRRWWKVHDAMDESLQKFCGLLPRRKIELEWDRKKAGEKGLQDHHWRLNVTDPRRDM</sequence>
<dbReference type="AlphaFoldDB" id="A0A834Y8K2"/>
<organism evidence="2 3">
    <name type="scientific">Tetracentron sinense</name>
    <name type="common">Spur-leaf</name>
    <dbReference type="NCBI Taxonomy" id="13715"/>
    <lineage>
        <taxon>Eukaryota</taxon>
        <taxon>Viridiplantae</taxon>
        <taxon>Streptophyta</taxon>
        <taxon>Embryophyta</taxon>
        <taxon>Tracheophyta</taxon>
        <taxon>Spermatophyta</taxon>
        <taxon>Magnoliopsida</taxon>
        <taxon>Trochodendrales</taxon>
        <taxon>Trochodendraceae</taxon>
        <taxon>Tetracentron</taxon>
    </lineage>
</organism>
<dbReference type="OrthoDB" id="2014201at2759"/>
<dbReference type="Proteomes" id="UP000655225">
    <property type="component" value="Unassembled WGS sequence"/>
</dbReference>
<evidence type="ECO:0000313" key="3">
    <source>
        <dbReference type="Proteomes" id="UP000655225"/>
    </source>
</evidence>
<keyword evidence="3" id="KW-1185">Reference proteome</keyword>
<reference evidence="2 3" key="1">
    <citation type="submission" date="2020-04" db="EMBL/GenBank/DDBJ databases">
        <title>Plant Genome Project.</title>
        <authorList>
            <person name="Zhang R.-G."/>
        </authorList>
    </citation>
    <scope>NUCLEOTIDE SEQUENCE [LARGE SCALE GENOMIC DNA]</scope>
    <source>
        <strain evidence="2">YNK0</strain>
        <tissue evidence="2">Leaf</tissue>
    </source>
</reference>
<gene>
    <name evidence="2" type="ORF">HHK36_031707</name>
</gene>
<evidence type="ECO:0000313" key="2">
    <source>
        <dbReference type="EMBL" id="KAF8370253.1"/>
    </source>
</evidence>